<dbReference type="Proteomes" id="UP000054321">
    <property type="component" value="Unassembled WGS sequence"/>
</dbReference>
<reference evidence="3" key="2">
    <citation type="submission" date="2015-01" db="EMBL/GenBank/DDBJ databases">
        <title>Evolutionary Origins and Diversification of the Mycorrhizal Mutualists.</title>
        <authorList>
            <consortium name="DOE Joint Genome Institute"/>
            <consortium name="Mycorrhizal Genomics Consortium"/>
            <person name="Kohler A."/>
            <person name="Kuo A."/>
            <person name="Nagy L.G."/>
            <person name="Floudas D."/>
            <person name="Copeland A."/>
            <person name="Barry K.W."/>
            <person name="Cichocki N."/>
            <person name="Veneault-Fourrey C."/>
            <person name="LaButti K."/>
            <person name="Lindquist E.A."/>
            <person name="Lipzen A."/>
            <person name="Lundell T."/>
            <person name="Morin E."/>
            <person name="Murat C."/>
            <person name="Riley R."/>
            <person name="Ohm R."/>
            <person name="Sun H."/>
            <person name="Tunlid A."/>
            <person name="Henrissat B."/>
            <person name="Grigoriev I.V."/>
            <person name="Hibbett D.S."/>
            <person name="Martin F."/>
        </authorList>
    </citation>
    <scope>NUCLEOTIDE SEQUENCE [LARGE SCALE GENOMIC DNA]</scope>
    <source>
        <strain evidence="3">Zn</strain>
    </source>
</reference>
<dbReference type="AlphaFoldDB" id="A0A0C3HUF6"/>
<dbReference type="HOGENOM" id="CLU_2373356_0_0_1"/>
<feature type="compositionally biased region" description="Polar residues" evidence="1">
    <location>
        <begin position="86"/>
        <end position="95"/>
    </location>
</feature>
<organism evidence="2 3">
    <name type="scientific">Oidiodendron maius (strain Zn)</name>
    <dbReference type="NCBI Taxonomy" id="913774"/>
    <lineage>
        <taxon>Eukaryota</taxon>
        <taxon>Fungi</taxon>
        <taxon>Dikarya</taxon>
        <taxon>Ascomycota</taxon>
        <taxon>Pezizomycotina</taxon>
        <taxon>Leotiomycetes</taxon>
        <taxon>Leotiomycetes incertae sedis</taxon>
        <taxon>Myxotrichaceae</taxon>
        <taxon>Oidiodendron</taxon>
    </lineage>
</organism>
<evidence type="ECO:0000256" key="1">
    <source>
        <dbReference type="SAM" id="MobiDB-lite"/>
    </source>
</evidence>
<dbReference type="InParanoid" id="A0A0C3HUF6"/>
<evidence type="ECO:0000313" key="2">
    <source>
        <dbReference type="EMBL" id="KIN06625.1"/>
    </source>
</evidence>
<accession>A0A0C3HUF6</accession>
<evidence type="ECO:0000313" key="3">
    <source>
        <dbReference type="Proteomes" id="UP000054321"/>
    </source>
</evidence>
<reference evidence="2 3" key="1">
    <citation type="submission" date="2014-04" db="EMBL/GenBank/DDBJ databases">
        <authorList>
            <consortium name="DOE Joint Genome Institute"/>
            <person name="Kuo A."/>
            <person name="Martino E."/>
            <person name="Perotto S."/>
            <person name="Kohler A."/>
            <person name="Nagy L.G."/>
            <person name="Floudas D."/>
            <person name="Copeland A."/>
            <person name="Barry K.W."/>
            <person name="Cichocki N."/>
            <person name="Veneault-Fourrey C."/>
            <person name="LaButti K."/>
            <person name="Lindquist E.A."/>
            <person name="Lipzen A."/>
            <person name="Lundell T."/>
            <person name="Morin E."/>
            <person name="Murat C."/>
            <person name="Sun H."/>
            <person name="Tunlid A."/>
            <person name="Henrissat B."/>
            <person name="Grigoriev I.V."/>
            <person name="Hibbett D.S."/>
            <person name="Martin F."/>
            <person name="Nordberg H.P."/>
            <person name="Cantor M.N."/>
            <person name="Hua S.X."/>
        </authorList>
    </citation>
    <scope>NUCLEOTIDE SEQUENCE [LARGE SCALE GENOMIC DNA]</scope>
    <source>
        <strain evidence="2 3">Zn</strain>
    </source>
</reference>
<sequence>MAQEVSGSDNSEGCCIGGFVIKTCGSCQGQPRIVSKCKGCKGAGAIRSPCLVHAASATDYTVQSGTTSGGSAGYGGSYGSKPQYGQDHSSTSSQQ</sequence>
<keyword evidence="3" id="KW-1185">Reference proteome</keyword>
<protein>
    <submittedName>
        <fullName evidence="2">Uncharacterized protein</fullName>
    </submittedName>
</protein>
<proteinExistence type="predicted"/>
<feature type="compositionally biased region" description="Gly residues" evidence="1">
    <location>
        <begin position="67"/>
        <end position="78"/>
    </location>
</feature>
<feature type="region of interest" description="Disordered" evidence="1">
    <location>
        <begin position="62"/>
        <end position="95"/>
    </location>
</feature>
<dbReference type="EMBL" id="KN832871">
    <property type="protein sequence ID" value="KIN06625.1"/>
    <property type="molecule type" value="Genomic_DNA"/>
</dbReference>
<name>A0A0C3HUF6_OIDMZ</name>
<gene>
    <name evidence="2" type="ORF">OIDMADRAFT_50104</name>
</gene>